<evidence type="ECO:0000256" key="1">
    <source>
        <dbReference type="ARBA" id="ARBA00022670"/>
    </source>
</evidence>
<evidence type="ECO:0000313" key="5">
    <source>
        <dbReference type="EMBL" id="QHT89991.1"/>
    </source>
</evidence>
<feature type="region of interest" description="Disordered" evidence="3">
    <location>
        <begin position="88"/>
        <end position="108"/>
    </location>
</feature>
<dbReference type="SUPFAM" id="SSF54001">
    <property type="entry name" value="Cysteine proteinases"/>
    <property type="match status" value="1"/>
</dbReference>
<proteinExistence type="predicted"/>
<dbReference type="InterPro" id="IPR003653">
    <property type="entry name" value="Peptidase_C48_C"/>
</dbReference>
<dbReference type="EMBL" id="MN740152">
    <property type="protein sequence ID" value="QHT89991.1"/>
    <property type="molecule type" value="Genomic_DNA"/>
</dbReference>
<evidence type="ECO:0000259" key="4">
    <source>
        <dbReference type="Pfam" id="PF02902"/>
    </source>
</evidence>
<sequence>MSTLSGSEAGYKPGPNNMKGGRRATRKISPLIAGPKTCHPRIGKIRPASGCFPASVRSKLLKSRKQSSCKRDDDRCLLESSELTSQEKEQIGKQYLRPARPKEWEKDPDQWLDSNNISDVMEQYEEAYSNFKFLGVLPIDFASQDPYSKVPGKCLVDTICHLSIKSLKQSGITRLGVVYNLDPHNKDGSHWVASFADFNKKKVYYFDSYGMKAPPQIAKFMRSLKLQDPALELEYNARRFQYHNSECGMYSLYFIISMLEGVPFNKFCKRAIPDGEMLRLRHWIFS</sequence>
<organism evidence="5">
    <name type="scientific">viral metagenome</name>
    <dbReference type="NCBI Taxonomy" id="1070528"/>
    <lineage>
        <taxon>unclassified sequences</taxon>
        <taxon>metagenomes</taxon>
        <taxon>organismal metagenomes</taxon>
    </lineage>
</organism>
<keyword evidence="2" id="KW-0378">Hydrolase</keyword>
<dbReference type="GO" id="GO:0008234">
    <property type="term" value="F:cysteine-type peptidase activity"/>
    <property type="evidence" value="ECO:0007669"/>
    <property type="project" value="InterPro"/>
</dbReference>
<feature type="domain" description="Ubiquitin-like protease family profile" evidence="4">
    <location>
        <begin position="183"/>
        <end position="281"/>
    </location>
</feature>
<protein>
    <recommendedName>
        <fullName evidence="4">Ubiquitin-like protease family profile domain-containing protein</fullName>
    </recommendedName>
</protein>
<evidence type="ECO:0000256" key="3">
    <source>
        <dbReference type="SAM" id="MobiDB-lite"/>
    </source>
</evidence>
<accession>A0A6C0IAC9</accession>
<keyword evidence="1" id="KW-0645">Protease</keyword>
<dbReference type="Pfam" id="PF02902">
    <property type="entry name" value="Peptidase_C48"/>
    <property type="match status" value="1"/>
</dbReference>
<name>A0A6C0IAC9_9ZZZZ</name>
<dbReference type="Gene3D" id="3.40.395.10">
    <property type="entry name" value="Adenoviral Proteinase, Chain A"/>
    <property type="match status" value="1"/>
</dbReference>
<evidence type="ECO:0000256" key="2">
    <source>
        <dbReference type="ARBA" id="ARBA00022801"/>
    </source>
</evidence>
<dbReference type="InterPro" id="IPR038765">
    <property type="entry name" value="Papain-like_cys_pep_sf"/>
</dbReference>
<dbReference type="GO" id="GO:0006508">
    <property type="term" value="P:proteolysis"/>
    <property type="evidence" value="ECO:0007669"/>
    <property type="project" value="UniProtKB-KW"/>
</dbReference>
<feature type="region of interest" description="Disordered" evidence="3">
    <location>
        <begin position="1"/>
        <end position="39"/>
    </location>
</feature>
<dbReference type="AlphaFoldDB" id="A0A6C0IAC9"/>
<reference evidence="5" key="1">
    <citation type="journal article" date="2020" name="Nature">
        <title>Giant virus diversity and host interactions through global metagenomics.</title>
        <authorList>
            <person name="Schulz F."/>
            <person name="Roux S."/>
            <person name="Paez-Espino D."/>
            <person name="Jungbluth S."/>
            <person name="Walsh D.A."/>
            <person name="Denef V.J."/>
            <person name="McMahon K.D."/>
            <person name="Konstantinidis K.T."/>
            <person name="Eloe-Fadrosh E.A."/>
            <person name="Kyrpides N.C."/>
            <person name="Woyke T."/>
        </authorList>
    </citation>
    <scope>NUCLEOTIDE SEQUENCE</scope>
    <source>
        <strain evidence="5">GVMAG-M-3300023184-62</strain>
    </source>
</reference>